<evidence type="ECO:0000313" key="1">
    <source>
        <dbReference type="EMBL" id="AWB94727.1"/>
    </source>
</evidence>
<organism evidence="1 2">
    <name type="scientific">Agromyces badenianii</name>
    <dbReference type="NCBI Taxonomy" id="2080742"/>
    <lineage>
        <taxon>Bacteria</taxon>
        <taxon>Bacillati</taxon>
        <taxon>Actinomycetota</taxon>
        <taxon>Actinomycetes</taxon>
        <taxon>Micrococcales</taxon>
        <taxon>Microbacteriaceae</taxon>
        <taxon>Agromyces</taxon>
    </lineage>
</organism>
<accession>A0A2S0WTR9</accession>
<dbReference type="KEGG" id="agm:DCE93_02860"/>
<keyword evidence="2" id="KW-1185">Reference proteome</keyword>
<dbReference type="Proteomes" id="UP000244729">
    <property type="component" value="Chromosome"/>
</dbReference>
<dbReference type="EMBL" id="CP028913">
    <property type="protein sequence ID" value="AWB94727.1"/>
    <property type="molecule type" value="Genomic_DNA"/>
</dbReference>
<dbReference type="AlphaFoldDB" id="A0A2S0WTR9"/>
<gene>
    <name evidence="1" type="ORF">DCE93_02860</name>
</gene>
<reference evidence="1 2" key="1">
    <citation type="submission" date="2018-04" db="EMBL/GenBank/DDBJ databases">
        <authorList>
            <person name="Li J."/>
        </authorList>
    </citation>
    <scope>NUCLEOTIDE SEQUENCE [LARGE SCALE GENOMIC DNA]</scope>
    <source>
        <strain evidence="2">30A</strain>
    </source>
</reference>
<name>A0A2S0WTR9_9MICO</name>
<sequence length="81" mass="8336">MDDDGRLVRDEVRSIFRDRITKNVTFQTVSGQRATDEAILAAVGDAIRDFSKGGPTIGLQAAGTVGTAKVLLGAGGDGDGS</sequence>
<protein>
    <submittedName>
        <fullName evidence="1">Uncharacterized protein</fullName>
    </submittedName>
</protein>
<proteinExistence type="predicted"/>
<evidence type="ECO:0000313" key="2">
    <source>
        <dbReference type="Proteomes" id="UP000244729"/>
    </source>
</evidence>